<organism evidence="2 3">
    <name type="scientific">Alteromonas macleodii</name>
    <name type="common">Pseudoalteromonas macleodii</name>
    <dbReference type="NCBI Taxonomy" id="28108"/>
    <lineage>
        <taxon>Bacteria</taxon>
        <taxon>Pseudomonadati</taxon>
        <taxon>Pseudomonadota</taxon>
        <taxon>Gammaproteobacteria</taxon>
        <taxon>Alteromonadales</taxon>
        <taxon>Alteromonadaceae</taxon>
        <taxon>Alteromonas/Salinimonas group</taxon>
        <taxon>Alteromonas</taxon>
    </lineage>
</organism>
<dbReference type="RefSeq" id="WP_061094684.1">
    <property type="nucleotide sequence ID" value="NZ_CP014323.1"/>
</dbReference>
<evidence type="ECO:0000313" key="2">
    <source>
        <dbReference type="EMBL" id="AMJ98010.1"/>
    </source>
</evidence>
<evidence type="ECO:0000256" key="1">
    <source>
        <dbReference type="SAM" id="Phobius"/>
    </source>
</evidence>
<gene>
    <name evidence="2" type="ORF">AVL55_07465</name>
</gene>
<feature type="transmembrane region" description="Helical" evidence="1">
    <location>
        <begin position="231"/>
        <end position="251"/>
    </location>
</feature>
<keyword evidence="1" id="KW-0472">Membrane</keyword>
<dbReference type="Proteomes" id="UP000063991">
    <property type="component" value="Chromosome"/>
</dbReference>
<sequence>MAYDFGSQTLGIKNPFKTEGALRTLGGVLTLLLAVYVVFTVPAIFEANKVKGYTLLAVGFVLVVSGIRHTAVGILQLMRFFVGRTVPTSLAYNFSKSEQDAAQAEQKSLLYSKESLHSMLMGRRNTTFEEPKGWLARLVHSVFPKLVFLPYPLRHLAQEILAMGATLIVGLVTYAIVYFLVSNGFAGEVAKIVVMPVLSLVLLIYFVANWTSTAKGIHNEGNSQLAKAGGLSIGVIIGLALVVPLGAGVFLDGVVGSNINELKTWSEEHAFFSAWLNFVYLFISIGVVIGLVFPLLKKRMDLVTPQTDVSEFRANMQESVHPNEIFINIENIVLANRRYKEVPNRIYADFVPKLKEQAEGKGSFEGELLIETQPTLSEGLALPKGAKVALSAIAQVAVVVAAVLFYSSGVQLTELLHLVINIGVDNSALLNNAFSMVNNLLMLIFAWLTFRAAGSILNNASHMFWGELNFNSLLMYMKTEGTYTESRVSTGMAIHDSTRSENVVVRSSITPWIITSRINTSIFATSGMNNLEAPRFVMGMNKNDGELKEIVDEIKAFLRGRETIASITNESDLANASTIHQVNQQTRAFNKNPDDRLTLKETEESAGFLRNEKDSE</sequence>
<protein>
    <submittedName>
        <fullName evidence="2">Uncharacterized protein</fullName>
    </submittedName>
</protein>
<proteinExistence type="predicted"/>
<feature type="transmembrane region" description="Helical" evidence="1">
    <location>
        <begin position="388"/>
        <end position="408"/>
    </location>
</feature>
<evidence type="ECO:0000313" key="3">
    <source>
        <dbReference type="Proteomes" id="UP000063991"/>
    </source>
</evidence>
<name>A0A126PZ06_ALTMA</name>
<feature type="transmembrane region" description="Helical" evidence="1">
    <location>
        <begin position="428"/>
        <end position="450"/>
    </location>
</feature>
<dbReference type="EMBL" id="CP014323">
    <property type="protein sequence ID" value="AMJ98010.1"/>
    <property type="molecule type" value="Genomic_DNA"/>
</dbReference>
<feature type="transmembrane region" description="Helical" evidence="1">
    <location>
        <begin position="53"/>
        <end position="75"/>
    </location>
</feature>
<feature type="transmembrane region" description="Helical" evidence="1">
    <location>
        <begin position="160"/>
        <end position="180"/>
    </location>
</feature>
<accession>A0A126PZ06</accession>
<dbReference type="OrthoDB" id="8481281at2"/>
<keyword evidence="1" id="KW-1133">Transmembrane helix</keyword>
<feature type="transmembrane region" description="Helical" evidence="1">
    <location>
        <begin position="192"/>
        <end position="210"/>
    </location>
</feature>
<reference evidence="2 3" key="1">
    <citation type="submission" date="2015-12" db="EMBL/GenBank/DDBJ databases">
        <authorList>
            <person name="Shamseldin A."/>
            <person name="Moawad H."/>
            <person name="Abd El-Rahim W.M."/>
            <person name="Sadowsky M.J."/>
        </authorList>
    </citation>
    <scope>NUCLEOTIDE SEQUENCE [LARGE SCALE GENOMIC DNA]</scope>
    <source>
        <strain evidence="2 3">D7</strain>
    </source>
</reference>
<keyword evidence="1" id="KW-0812">Transmembrane</keyword>
<dbReference type="AlphaFoldDB" id="A0A126PZ06"/>
<feature type="transmembrane region" description="Helical" evidence="1">
    <location>
        <begin position="271"/>
        <end position="296"/>
    </location>
</feature>
<feature type="transmembrane region" description="Helical" evidence="1">
    <location>
        <begin position="21"/>
        <end position="41"/>
    </location>
</feature>